<sequence>MHFFRKGLLGIFMWGYNNASRSFSGPAKASEHYIQGASLFRKLEGLRCGHPNYKTAEDFCGIEGGPAKTVHEEWAVLNYKVVTLVFLYE</sequence>
<evidence type="ECO:0000313" key="1">
    <source>
        <dbReference type="EMBL" id="KKU90001.1"/>
    </source>
</evidence>
<name>A0A0G1U7C0_9BACT</name>
<dbReference type="Proteomes" id="UP000034403">
    <property type="component" value="Unassembled WGS sequence"/>
</dbReference>
<gene>
    <name evidence="1" type="ORF">UY20_C0003G0040</name>
</gene>
<dbReference type="EMBL" id="LCPC01000003">
    <property type="protein sequence ID" value="KKU90001.1"/>
    <property type="molecule type" value="Genomic_DNA"/>
</dbReference>
<proteinExistence type="predicted"/>
<reference evidence="1 2" key="1">
    <citation type="journal article" date="2015" name="Nature">
        <title>rRNA introns, odd ribosomes, and small enigmatic genomes across a large radiation of phyla.</title>
        <authorList>
            <person name="Brown C.T."/>
            <person name="Hug L.A."/>
            <person name="Thomas B.C."/>
            <person name="Sharon I."/>
            <person name="Castelle C.J."/>
            <person name="Singh A."/>
            <person name="Wilkins M.J."/>
            <person name="Williams K.H."/>
            <person name="Banfield J.F."/>
        </authorList>
    </citation>
    <scope>NUCLEOTIDE SEQUENCE [LARGE SCALE GENOMIC DNA]</scope>
</reference>
<evidence type="ECO:0000313" key="2">
    <source>
        <dbReference type="Proteomes" id="UP000034403"/>
    </source>
</evidence>
<dbReference type="AlphaFoldDB" id="A0A0G1U7C0"/>
<organism evidence="1 2">
    <name type="scientific">Candidatus Yanofskybacteria bacterium GW2011_GWA1_48_10</name>
    <dbReference type="NCBI Taxonomy" id="1619022"/>
    <lineage>
        <taxon>Bacteria</taxon>
        <taxon>Candidatus Yanofskyibacteriota</taxon>
    </lineage>
</organism>
<protein>
    <submittedName>
        <fullName evidence="1">Uncharacterized protein</fullName>
    </submittedName>
</protein>
<comment type="caution">
    <text evidence="1">The sequence shown here is derived from an EMBL/GenBank/DDBJ whole genome shotgun (WGS) entry which is preliminary data.</text>
</comment>
<accession>A0A0G1U7C0</accession>